<dbReference type="SUPFAM" id="SSF54768">
    <property type="entry name" value="dsRNA-binding domain-like"/>
    <property type="match status" value="3"/>
</dbReference>
<proteinExistence type="predicted"/>
<feature type="compositionally biased region" description="Basic and acidic residues" evidence="1">
    <location>
        <begin position="273"/>
        <end position="285"/>
    </location>
</feature>
<gene>
    <name evidence="3" type="ORF">CPELLU_LOCUS11341</name>
</gene>
<dbReference type="CDD" id="cd00048">
    <property type="entry name" value="DSRM_SF"/>
    <property type="match status" value="1"/>
</dbReference>
<feature type="compositionally biased region" description="Pro residues" evidence="1">
    <location>
        <begin position="484"/>
        <end position="494"/>
    </location>
</feature>
<feature type="region of interest" description="Disordered" evidence="1">
    <location>
        <begin position="432"/>
        <end position="463"/>
    </location>
</feature>
<feature type="compositionally biased region" description="Pro residues" evidence="1">
    <location>
        <begin position="440"/>
        <end position="456"/>
    </location>
</feature>
<evidence type="ECO:0000259" key="2">
    <source>
        <dbReference type="SMART" id="SM00358"/>
    </source>
</evidence>
<accession>A0A9N9HKP9</accession>
<dbReference type="Gene3D" id="3.30.160.20">
    <property type="match status" value="2"/>
</dbReference>
<keyword evidence="4" id="KW-1185">Reference proteome</keyword>
<dbReference type="OrthoDB" id="2393491at2759"/>
<feature type="region of interest" description="Disordered" evidence="1">
    <location>
        <begin position="273"/>
        <end position="294"/>
    </location>
</feature>
<protein>
    <submittedName>
        <fullName evidence="3">1969_t:CDS:1</fullName>
    </submittedName>
</protein>
<name>A0A9N9HKP9_9GLOM</name>
<dbReference type="AlphaFoldDB" id="A0A9N9HKP9"/>
<evidence type="ECO:0000256" key="1">
    <source>
        <dbReference type="SAM" id="MobiDB-lite"/>
    </source>
</evidence>
<dbReference type="InterPro" id="IPR014720">
    <property type="entry name" value="dsRBD_dom"/>
</dbReference>
<dbReference type="EMBL" id="CAJVQA010009985">
    <property type="protein sequence ID" value="CAG8691865.1"/>
    <property type="molecule type" value="Genomic_DNA"/>
</dbReference>
<feature type="domain" description="DRBM" evidence="2">
    <location>
        <begin position="520"/>
        <end position="583"/>
    </location>
</feature>
<sequence>MPKDKRRQGYRKKLRYNNNRLVRKMALKQTGSQLADNNAYDPQNPQIMTATQNSIDIGNGNGDGDKTINPITFLNTLHHKLKTPNPPIYDCTPDPQGGGFYCTLTFFDQTFKSTVPKPKKQLAKEAVATIAMESFEKQMSKTFQQVRQTLLSANSAPKKQSKLSKGSRQFNRMLHSTDTVTQSAQWLRKFLDTHVEKRPCVMLLEFCQFHQLGHPVYPTRTDMKGFVYMDCVVAKRLFTPEIAFFNKKEAKDYISDKAFNILYQEFCEQEQRQTEERMRSERSKIDFPSGDTQSSTVTFVPQVFTSDNNEKSTFLTTPPATTNAVSIGSYNTTTNIPPLPPVSSQGMSSNYDYTNNGVSTFSTLDSRGSGNKCGSSTETYRETQPSFVWSNASELGPPPTSALLENALHQTAHASFRPPSVTSSSQVVFPTLGFNSYQPPQQPQIPPVRFQPPQQPLLPSVPYQPLQQPQMLSAPYQHSQLPMPTAPYQPPQPSPFSQRPRKLKNKRNLLHKGAFIYKRYISLLFEFAQAQHWANPEFEFQNMFGEFKGMVTINGRTFVGTKLCKKKSEAKEDVAEVAYKFYVDNPIYM</sequence>
<evidence type="ECO:0000313" key="4">
    <source>
        <dbReference type="Proteomes" id="UP000789759"/>
    </source>
</evidence>
<dbReference type="SMART" id="SM00358">
    <property type="entry name" value="DSRM"/>
    <property type="match status" value="2"/>
</dbReference>
<feature type="region of interest" description="Disordered" evidence="1">
    <location>
        <begin position="478"/>
        <end position="500"/>
    </location>
</feature>
<feature type="domain" description="DRBM" evidence="2">
    <location>
        <begin position="70"/>
        <end position="136"/>
    </location>
</feature>
<evidence type="ECO:0000313" key="3">
    <source>
        <dbReference type="EMBL" id="CAG8691865.1"/>
    </source>
</evidence>
<reference evidence="3" key="1">
    <citation type="submission" date="2021-06" db="EMBL/GenBank/DDBJ databases">
        <authorList>
            <person name="Kallberg Y."/>
            <person name="Tangrot J."/>
            <person name="Rosling A."/>
        </authorList>
    </citation>
    <scope>NUCLEOTIDE SEQUENCE</scope>
    <source>
        <strain evidence="3">FL966</strain>
    </source>
</reference>
<comment type="caution">
    <text evidence="3">The sequence shown here is derived from an EMBL/GenBank/DDBJ whole genome shotgun (WGS) entry which is preliminary data.</text>
</comment>
<dbReference type="Proteomes" id="UP000789759">
    <property type="component" value="Unassembled WGS sequence"/>
</dbReference>
<organism evidence="3 4">
    <name type="scientific">Cetraspora pellucida</name>
    <dbReference type="NCBI Taxonomy" id="1433469"/>
    <lineage>
        <taxon>Eukaryota</taxon>
        <taxon>Fungi</taxon>
        <taxon>Fungi incertae sedis</taxon>
        <taxon>Mucoromycota</taxon>
        <taxon>Glomeromycotina</taxon>
        <taxon>Glomeromycetes</taxon>
        <taxon>Diversisporales</taxon>
        <taxon>Gigasporaceae</taxon>
        <taxon>Cetraspora</taxon>
    </lineage>
</organism>